<dbReference type="Pfam" id="PF00226">
    <property type="entry name" value="DnaJ"/>
    <property type="match status" value="1"/>
</dbReference>
<dbReference type="PRINTS" id="PR00625">
    <property type="entry name" value="JDOMAIN"/>
</dbReference>
<feature type="transmembrane region" description="Helical" evidence="1">
    <location>
        <begin position="572"/>
        <end position="598"/>
    </location>
</feature>
<keyword evidence="1" id="KW-0812">Transmembrane</keyword>
<protein>
    <submittedName>
        <fullName evidence="5">Aste57867_21887 protein</fullName>
    </submittedName>
</protein>
<sequence length="1230" mass="133128">MATGPPSWCKTGLSEEQVANAAVLCVAVLSNDVAMFLESDPSALSLSVGLTLPLLHDNDEFTLVASKHSIFCCIKPTQLPQQLIEVTERQTTYRYGGRIHTAFSKRADRILHILQRPHDPQTRQSLLEIARETQKPLVFCGHALAGGMAHVCLMALVYAAQPMNVRSTVDSMDETHGRAADNTTSPRLTRQLDLLLDNHPADVDFDVRSIAFGAPCVGDAAAGVLVRRLGVAARHMLTVVNEFDCMPNVFDIAQTSSLLSTTTSRFVAVSKATASLLGLFPTVERCCVDGSVPMQIAVSAYTTMTWNIVHKAFSAFQARVLETAWAGVGDYRPVGQYLFLAKESLAVDLFVDDVDAVAARLQSDMQATVTGNTLWQHVVAAYVKQISRRAQMSCHADLNHYERLRVTTDASAKQIRTAYKAQALKWHPDRWSATDAAERKKAETMFKLLAEAYEVLSDPDAKSAYDKALASKKDWTDELLHQGTVGGKSLDEAMCVFQTVTDMWGRTLSRFSRSSGVVVVPKRNPRFRANNHDNLFAPDKMRVVRRDTVTYVASEEMLVTDTAASTKASDGLGMGAASMVGGAVVVGASIALAVHAWSQISDSARRQRQADTVRHMPFPFLQRLLVDAAAATTNHSVASGGHAIIVPGTTTDMVPMTASLEALDEFYDCLDQVECATMQQQAEDDFFECLAAVEDDDAAGLVLVEFAFPTGAFVTTPFGLGTIVSLDKTVYVVEITATKTLAHVQRRDVHRGAEAMVEWKEELLEAKRGLLAERVIYAYGLNAQGLDTTSMLEAGKDAAVDSGVKAAGGVALATGLECVLPGLGAAAAPITIAAILVDIGKDYMEYREKKPLTVASERLSMQEFRLKAGHHVVSGSVAAAGATLGLYGVTSAVGYWTGAAALGPVGLVAATGAAVVGGILGYAAGASAYAGSTSAYFSSLHHANVEIERLELGAKVLFTQYDPDNTGAISKADCKLLIRQLCMNVTESGYVRALAILDAPGFDGPVSWAMFWDWVSAEAIKKLDVLEQAQREKGAASTHEWWTAYKRYFSYGALPTTAAPPCHPALTMYPTVVAALKFKPKRAFKHSSKHDDALYVELAQLEALKEHAWVDSDDAFQLKMYLQSSDMGLQAQARETIRKLQDAWTHEADEATETALVITSAFSDEAKGVDTGDHVDVLCSLLSNRGLGRLLQDNHIQVPVHARHDELHGLALLHLMPPDAAQPDPPRRRR</sequence>
<proteinExistence type="predicted"/>
<gene>
    <name evidence="5" type="primary">Aste57867_21887</name>
    <name evidence="4" type="ORF">As57867_021818</name>
    <name evidence="5" type="ORF">ASTE57867_21887</name>
</gene>
<feature type="domain" description="EF-hand" evidence="3">
    <location>
        <begin position="949"/>
        <end position="984"/>
    </location>
</feature>
<dbReference type="InterPro" id="IPR001623">
    <property type="entry name" value="DnaJ_domain"/>
</dbReference>
<dbReference type="Proteomes" id="UP000332933">
    <property type="component" value="Unassembled WGS sequence"/>
</dbReference>
<dbReference type="AlphaFoldDB" id="A0A485LK20"/>
<dbReference type="Gene3D" id="3.40.50.1820">
    <property type="entry name" value="alpha/beta hydrolase"/>
    <property type="match status" value="1"/>
</dbReference>
<feature type="transmembrane region" description="Helical" evidence="1">
    <location>
        <begin position="868"/>
        <end position="889"/>
    </location>
</feature>
<keyword evidence="1" id="KW-0472">Membrane</keyword>
<dbReference type="PROSITE" id="PS00636">
    <property type="entry name" value="DNAJ_1"/>
    <property type="match status" value="1"/>
</dbReference>
<dbReference type="GO" id="GO:0005509">
    <property type="term" value="F:calcium ion binding"/>
    <property type="evidence" value="ECO:0007669"/>
    <property type="project" value="InterPro"/>
</dbReference>
<keyword evidence="6" id="KW-1185">Reference proteome</keyword>
<evidence type="ECO:0000313" key="4">
    <source>
        <dbReference type="EMBL" id="KAF0686281.1"/>
    </source>
</evidence>
<organism evidence="5 6">
    <name type="scientific">Aphanomyces stellatus</name>
    <dbReference type="NCBI Taxonomy" id="120398"/>
    <lineage>
        <taxon>Eukaryota</taxon>
        <taxon>Sar</taxon>
        <taxon>Stramenopiles</taxon>
        <taxon>Oomycota</taxon>
        <taxon>Saprolegniomycetes</taxon>
        <taxon>Saprolegniales</taxon>
        <taxon>Verrucalvaceae</taxon>
        <taxon>Aphanomyces</taxon>
    </lineage>
</organism>
<reference evidence="5 6" key="1">
    <citation type="submission" date="2019-03" db="EMBL/GenBank/DDBJ databases">
        <authorList>
            <person name="Gaulin E."/>
            <person name="Dumas B."/>
        </authorList>
    </citation>
    <scope>NUCLEOTIDE SEQUENCE [LARGE SCALE GENOMIC DNA]</scope>
    <source>
        <strain evidence="5">CBS 568.67</strain>
    </source>
</reference>
<dbReference type="CDD" id="cd06257">
    <property type="entry name" value="DnaJ"/>
    <property type="match status" value="1"/>
</dbReference>
<feature type="transmembrane region" description="Helical" evidence="1">
    <location>
        <begin position="901"/>
        <end position="924"/>
    </location>
</feature>
<evidence type="ECO:0000259" key="2">
    <source>
        <dbReference type="PROSITE" id="PS50076"/>
    </source>
</evidence>
<dbReference type="InterPro" id="IPR036869">
    <property type="entry name" value="J_dom_sf"/>
</dbReference>
<dbReference type="Gene3D" id="1.10.287.110">
    <property type="entry name" value="DnaJ domain"/>
    <property type="match status" value="1"/>
</dbReference>
<accession>A0A485LK20</accession>
<dbReference type="SMART" id="SM00271">
    <property type="entry name" value="DnaJ"/>
    <property type="match status" value="1"/>
</dbReference>
<evidence type="ECO:0000259" key="3">
    <source>
        <dbReference type="PROSITE" id="PS50222"/>
    </source>
</evidence>
<evidence type="ECO:0000313" key="5">
    <source>
        <dbReference type="EMBL" id="VFT98555.1"/>
    </source>
</evidence>
<dbReference type="EMBL" id="CAADRA010007037">
    <property type="protein sequence ID" value="VFT98555.1"/>
    <property type="molecule type" value="Genomic_DNA"/>
</dbReference>
<dbReference type="OrthoDB" id="66964at2759"/>
<dbReference type="InterPro" id="IPR050817">
    <property type="entry name" value="DjlA_DnaK_co-chaperone"/>
</dbReference>
<name>A0A485LK20_9STRA</name>
<dbReference type="InterPro" id="IPR002048">
    <property type="entry name" value="EF_hand_dom"/>
</dbReference>
<dbReference type="InterPro" id="IPR018253">
    <property type="entry name" value="DnaJ_domain_CS"/>
</dbReference>
<evidence type="ECO:0000313" key="6">
    <source>
        <dbReference type="Proteomes" id="UP000332933"/>
    </source>
</evidence>
<dbReference type="EMBL" id="VJMH01007011">
    <property type="protein sequence ID" value="KAF0686281.1"/>
    <property type="molecule type" value="Genomic_DNA"/>
</dbReference>
<dbReference type="PANTHER" id="PTHR24074">
    <property type="entry name" value="CO-CHAPERONE PROTEIN DJLA"/>
    <property type="match status" value="1"/>
</dbReference>
<feature type="domain" description="J" evidence="2">
    <location>
        <begin position="399"/>
        <end position="469"/>
    </location>
</feature>
<dbReference type="InterPro" id="IPR011992">
    <property type="entry name" value="EF-hand-dom_pair"/>
</dbReference>
<evidence type="ECO:0000256" key="1">
    <source>
        <dbReference type="SAM" id="Phobius"/>
    </source>
</evidence>
<dbReference type="SUPFAM" id="SSF47473">
    <property type="entry name" value="EF-hand"/>
    <property type="match status" value="1"/>
</dbReference>
<keyword evidence="1" id="KW-1133">Transmembrane helix</keyword>
<reference evidence="4" key="2">
    <citation type="submission" date="2019-06" db="EMBL/GenBank/DDBJ databases">
        <title>Genomics analysis of Aphanomyces spp. identifies a new class of oomycete effector associated with host adaptation.</title>
        <authorList>
            <person name="Gaulin E."/>
        </authorList>
    </citation>
    <scope>NUCLEOTIDE SEQUENCE</scope>
    <source>
        <strain evidence="4">CBS 578.67</strain>
    </source>
</reference>
<dbReference type="InterPro" id="IPR029058">
    <property type="entry name" value="AB_hydrolase_fold"/>
</dbReference>
<dbReference type="PROSITE" id="PS50076">
    <property type="entry name" value="DNAJ_2"/>
    <property type="match status" value="1"/>
</dbReference>
<dbReference type="PROSITE" id="PS50222">
    <property type="entry name" value="EF_HAND_2"/>
    <property type="match status" value="1"/>
</dbReference>
<dbReference type="SUPFAM" id="SSF46565">
    <property type="entry name" value="Chaperone J-domain"/>
    <property type="match status" value="1"/>
</dbReference>